<reference evidence="2" key="1">
    <citation type="submission" date="2014-09" db="EMBL/GenBank/DDBJ databases">
        <authorList>
            <person name="Mudge J."/>
            <person name="Ramaraj T."/>
            <person name="Lindquist I.E."/>
            <person name="Bharti A.K."/>
            <person name="Sundararajan A."/>
            <person name="Cameron C.T."/>
            <person name="Woodward J.E."/>
            <person name="May G.D."/>
            <person name="Brubaker C."/>
            <person name="Broadhvest J."/>
            <person name="Wilkins T.A."/>
        </authorList>
    </citation>
    <scope>NUCLEOTIDE SEQUENCE</scope>
    <source>
        <strain evidence="2">cv. AKA8401</strain>
    </source>
</reference>
<name>A0A0B0MYL6_GOSAR</name>
<dbReference type="AlphaFoldDB" id="A0A0B0MYL6"/>
<accession>A0A0B0MYL6</accession>
<protein>
    <submittedName>
        <fullName evidence="1">Uncharacterized protein</fullName>
    </submittedName>
</protein>
<organism evidence="1 2">
    <name type="scientific">Gossypium arboreum</name>
    <name type="common">Tree cotton</name>
    <name type="synonym">Gossypium nanking</name>
    <dbReference type="NCBI Taxonomy" id="29729"/>
    <lineage>
        <taxon>Eukaryota</taxon>
        <taxon>Viridiplantae</taxon>
        <taxon>Streptophyta</taxon>
        <taxon>Embryophyta</taxon>
        <taxon>Tracheophyta</taxon>
        <taxon>Spermatophyta</taxon>
        <taxon>Magnoliopsida</taxon>
        <taxon>eudicotyledons</taxon>
        <taxon>Gunneridae</taxon>
        <taxon>Pentapetalae</taxon>
        <taxon>rosids</taxon>
        <taxon>malvids</taxon>
        <taxon>Malvales</taxon>
        <taxon>Malvaceae</taxon>
        <taxon>Malvoideae</taxon>
        <taxon>Gossypium</taxon>
    </lineage>
</organism>
<dbReference type="EMBL" id="JRRC01469490">
    <property type="protein sequence ID" value="KHG07198.1"/>
    <property type="molecule type" value="Genomic_DNA"/>
</dbReference>
<sequence>MRSSTFSLLPYYLKKIRLQSSTYFLATSERQGCEFTDVATPSSRDMICRIGFMYLCLCQIIRML</sequence>
<proteinExistence type="predicted"/>
<keyword evidence="2" id="KW-1185">Reference proteome</keyword>
<gene>
    <name evidence="1" type="ORF">F383_34675</name>
</gene>
<comment type="caution">
    <text evidence="1">The sequence shown here is derived from an EMBL/GenBank/DDBJ whole genome shotgun (WGS) entry which is preliminary data.</text>
</comment>
<evidence type="ECO:0000313" key="1">
    <source>
        <dbReference type="EMBL" id="KHG07198.1"/>
    </source>
</evidence>
<evidence type="ECO:0000313" key="2">
    <source>
        <dbReference type="Proteomes" id="UP000032142"/>
    </source>
</evidence>
<dbReference type="Proteomes" id="UP000032142">
    <property type="component" value="Unassembled WGS sequence"/>
</dbReference>